<comment type="caution">
    <text evidence="2">The sequence shown here is derived from an EMBL/GenBank/DDBJ whole genome shotgun (WGS) entry which is preliminary data.</text>
</comment>
<protein>
    <submittedName>
        <fullName evidence="2">Uncharacterized protein</fullName>
    </submittedName>
</protein>
<proteinExistence type="predicted"/>
<evidence type="ECO:0000313" key="3">
    <source>
        <dbReference type="Proteomes" id="UP000316624"/>
    </source>
</evidence>
<gene>
    <name evidence="2" type="ORF">IQ35_03798</name>
</gene>
<dbReference type="EMBL" id="VLKK01000030">
    <property type="protein sequence ID" value="TWH89467.1"/>
    <property type="molecule type" value="Genomic_DNA"/>
</dbReference>
<sequence length="150" mass="16560">MSNAEQRPARILTWHSGDNRFELVVHTDKSTLLLFDGQIVELANSDWTALAEAVRMVVPSASEGGKAKVAKARKPKQSAANQGSRWTPEEDKKLLHLWQEDGVTIEDLMQCFGRNGGGITSRLVRLGASPTRDDIRTESKRRAESISSTS</sequence>
<evidence type="ECO:0000256" key="1">
    <source>
        <dbReference type="SAM" id="MobiDB-lite"/>
    </source>
</evidence>
<dbReference type="Proteomes" id="UP000316624">
    <property type="component" value="Unassembled WGS sequence"/>
</dbReference>
<keyword evidence="3" id="KW-1185">Reference proteome</keyword>
<name>A0A562K210_SPHWJ</name>
<feature type="compositionally biased region" description="Basic and acidic residues" evidence="1">
    <location>
        <begin position="131"/>
        <end position="144"/>
    </location>
</feature>
<dbReference type="RefSeq" id="WP_145075786.1">
    <property type="nucleotide sequence ID" value="NZ_JACIIY010000040.1"/>
</dbReference>
<evidence type="ECO:0000313" key="2">
    <source>
        <dbReference type="EMBL" id="TWH89467.1"/>
    </source>
</evidence>
<dbReference type="AlphaFoldDB" id="A0A562K210"/>
<reference evidence="2 3" key="1">
    <citation type="journal article" date="2015" name="Stand. Genomic Sci.">
        <title>Genomic Encyclopedia of Bacterial and Archaeal Type Strains, Phase III: the genomes of soil and plant-associated and newly described type strains.</title>
        <authorList>
            <person name="Whitman W.B."/>
            <person name="Woyke T."/>
            <person name="Klenk H.P."/>
            <person name="Zhou Y."/>
            <person name="Lilburn T.G."/>
            <person name="Beck B.J."/>
            <person name="De Vos P."/>
            <person name="Vandamme P."/>
            <person name="Eisen J.A."/>
            <person name="Garrity G."/>
            <person name="Hugenholtz P."/>
            <person name="Kyrpides N.C."/>
        </authorList>
    </citation>
    <scope>NUCLEOTIDE SEQUENCE [LARGE SCALE GENOMIC DNA]</scope>
    <source>
        <strain evidence="2 3">CGMCC 1.7748</strain>
    </source>
</reference>
<feature type="region of interest" description="Disordered" evidence="1">
    <location>
        <begin position="128"/>
        <end position="150"/>
    </location>
</feature>
<feature type="region of interest" description="Disordered" evidence="1">
    <location>
        <begin position="62"/>
        <end position="88"/>
    </location>
</feature>
<accession>A0A562K210</accession>
<organism evidence="2 3">
    <name type="scientific">Sphingobium wenxiniae (strain DSM 21828 / CGMCC 1.7748 / JZ-1)</name>
    <dbReference type="NCBI Taxonomy" id="595605"/>
    <lineage>
        <taxon>Bacteria</taxon>
        <taxon>Pseudomonadati</taxon>
        <taxon>Pseudomonadota</taxon>
        <taxon>Alphaproteobacteria</taxon>
        <taxon>Sphingomonadales</taxon>
        <taxon>Sphingomonadaceae</taxon>
        <taxon>Sphingobium</taxon>
    </lineage>
</organism>